<protein>
    <submittedName>
        <fullName evidence="1">Uncharacterized protein</fullName>
    </submittedName>
</protein>
<dbReference type="AlphaFoldDB" id="A0A5C3LJS9"/>
<reference evidence="1 2" key="1">
    <citation type="journal article" date="2019" name="Nat. Ecol. Evol.">
        <title>Megaphylogeny resolves global patterns of mushroom evolution.</title>
        <authorList>
            <person name="Varga T."/>
            <person name="Krizsan K."/>
            <person name="Foldi C."/>
            <person name="Dima B."/>
            <person name="Sanchez-Garcia M."/>
            <person name="Sanchez-Ramirez S."/>
            <person name="Szollosi G.J."/>
            <person name="Szarkandi J.G."/>
            <person name="Papp V."/>
            <person name="Albert L."/>
            <person name="Andreopoulos W."/>
            <person name="Angelini C."/>
            <person name="Antonin V."/>
            <person name="Barry K.W."/>
            <person name="Bougher N.L."/>
            <person name="Buchanan P."/>
            <person name="Buyck B."/>
            <person name="Bense V."/>
            <person name="Catcheside P."/>
            <person name="Chovatia M."/>
            <person name="Cooper J."/>
            <person name="Damon W."/>
            <person name="Desjardin D."/>
            <person name="Finy P."/>
            <person name="Geml J."/>
            <person name="Haridas S."/>
            <person name="Hughes K."/>
            <person name="Justo A."/>
            <person name="Karasinski D."/>
            <person name="Kautmanova I."/>
            <person name="Kiss B."/>
            <person name="Kocsube S."/>
            <person name="Kotiranta H."/>
            <person name="LaButti K.M."/>
            <person name="Lechner B.E."/>
            <person name="Liimatainen K."/>
            <person name="Lipzen A."/>
            <person name="Lukacs Z."/>
            <person name="Mihaltcheva S."/>
            <person name="Morgado L.N."/>
            <person name="Niskanen T."/>
            <person name="Noordeloos M.E."/>
            <person name="Ohm R.A."/>
            <person name="Ortiz-Santana B."/>
            <person name="Ovrebo C."/>
            <person name="Racz N."/>
            <person name="Riley R."/>
            <person name="Savchenko A."/>
            <person name="Shiryaev A."/>
            <person name="Soop K."/>
            <person name="Spirin V."/>
            <person name="Szebenyi C."/>
            <person name="Tomsovsky M."/>
            <person name="Tulloss R.E."/>
            <person name="Uehling J."/>
            <person name="Grigoriev I.V."/>
            <person name="Vagvolgyi C."/>
            <person name="Papp T."/>
            <person name="Martin F.M."/>
            <person name="Miettinen O."/>
            <person name="Hibbett D.S."/>
            <person name="Nagy L.G."/>
        </authorList>
    </citation>
    <scope>NUCLEOTIDE SEQUENCE [LARGE SCALE GENOMIC DNA]</scope>
    <source>
        <strain evidence="1 2">CBS 166.37</strain>
    </source>
</reference>
<keyword evidence="2" id="KW-1185">Reference proteome</keyword>
<evidence type="ECO:0000313" key="2">
    <source>
        <dbReference type="Proteomes" id="UP000308652"/>
    </source>
</evidence>
<dbReference type="OrthoDB" id="3227112at2759"/>
<organism evidence="1 2">
    <name type="scientific">Crucibulum laeve</name>
    <dbReference type="NCBI Taxonomy" id="68775"/>
    <lineage>
        <taxon>Eukaryota</taxon>
        <taxon>Fungi</taxon>
        <taxon>Dikarya</taxon>
        <taxon>Basidiomycota</taxon>
        <taxon>Agaricomycotina</taxon>
        <taxon>Agaricomycetes</taxon>
        <taxon>Agaricomycetidae</taxon>
        <taxon>Agaricales</taxon>
        <taxon>Agaricineae</taxon>
        <taxon>Nidulariaceae</taxon>
        <taxon>Crucibulum</taxon>
    </lineage>
</organism>
<dbReference type="EMBL" id="ML213649">
    <property type="protein sequence ID" value="TFK33364.1"/>
    <property type="molecule type" value="Genomic_DNA"/>
</dbReference>
<sequence>MHFPPPLPMRFYPEPRRMIMGGFTMSVATAKAWAQREFELFAPREREFDLEPGRDDHTISEIINIKLAPYGTKFKKVGEYEEEMEWMIVTQSAPFSGNTCMDPRLIPQFQESVREELARELLAKEGVAESEYEFKTVLC</sequence>
<proteinExistence type="predicted"/>
<dbReference type="Proteomes" id="UP000308652">
    <property type="component" value="Unassembled WGS sequence"/>
</dbReference>
<name>A0A5C3LJS9_9AGAR</name>
<evidence type="ECO:0000313" key="1">
    <source>
        <dbReference type="EMBL" id="TFK33364.1"/>
    </source>
</evidence>
<accession>A0A5C3LJS9</accession>
<gene>
    <name evidence="1" type="ORF">BDQ12DRAFT_768508</name>
</gene>